<evidence type="ECO:0000256" key="3">
    <source>
        <dbReference type="ARBA" id="ARBA00022448"/>
    </source>
</evidence>
<feature type="region of interest" description="Disordered" evidence="11">
    <location>
        <begin position="300"/>
        <end position="325"/>
    </location>
</feature>
<comment type="caution">
    <text evidence="13">The sequence shown here is derived from an EMBL/GenBank/DDBJ whole genome shotgun (WGS) entry which is preliminary data.</text>
</comment>
<evidence type="ECO:0000256" key="11">
    <source>
        <dbReference type="SAM" id="MobiDB-lite"/>
    </source>
</evidence>
<proteinExistence type="inferred from homology"/>
<dbReference type="PANTHER" id="PTHR45624">
    <property type="entry name" value="MITOCHONDRIAL BASIC AMINO ACIDS TRANSPORTER-RELATED"/>
    <property type="match status" value="1"/>
</dbReference>
<keyword evidence="7" id="KW-0496">Mitochondrion</keyword>
<keyword evidence="14" id="KW-1185">Reference proteome</keyword>
<evidence type="ECO:0000256" key="9">
    <source>
        <dbReference type="PROSITE-ProRule" id="PRU00282"/>
    </source>
</evidence>
<reference evidence="13 14" key="1">
    <citation type="submission" date="2019-02" db="EMBL/GenBank/DDBJ databases">
        <title>Genome sequencing of the rare red list fungi Bondarzewia mesenterica.</title>
        <authorList>
            <person name="Buettner E."/>
            <person name="Kellner H."/>
        </authorList>
    </citation>
    <scope>NUCLEOTIDE SEQUENCE [LARGE SCALE GENOMIC DNA]</scope>
    <source>
        <strain evidence="13 14">DSM 108281</strain>
    </source>
</reference>
<dbReference type="OrthoDB" id="14252at2759"/>
<keyword evidence="3 10" id="KW-0813">Transport</keyword>
<evidence type="ECO:0000313" key="14">
    <source>
        <dbReference type="Proteomes" id="UP000310158"/>
    </source>
</evidence>
<dbReference type="GO" id="GO:0022857">
    <property type="term" value="F:transmembrane transporter activity"/>
    <property type="evidence" value="ECO:0007669"/>
    <property type="project" value="TreeGrafter"/>
</dbReference>
<protein>
    <recommendedName>
        <fullName evidence="15">Mitochondrial carrier</fullName>
    </recommendedName>
</protein>
<evidence type="ECO:0000256" key="4">
    <source>
        <dbReference type="ARBA" id="ARBA00022692"/>
    </source>
</evidence>
<comment type="subcellular location">
    <subcellularLocation>
        <location evidence="1">Mitochondrion membrane</location>
        <topology evidence="1">Multi-pass membrane protein</topology>
    </subcellularLocation>
</comment>
<keyword evidence="8 9" id="KW-0472">Membrane</keyword>
<dbReference type="Proteomes" id="UP000310158">
    <property type="component" value="Unassembled WGS sequence"/>
</dbReference>
<name>A0A4S4LVU8_9AGAM</name>
<evidence type="ECO:0000256" key="7">
    <source>
        <dbReference type="ARBA" id="ARBA00023128"/>
    </source>
</evidence>
<dbReference type="InterPro" id="IPR023395">
    <property type="entry name" value="MCP_dom_sf"/>
</dbReference>
<sequence>MPLYTVELDPTLDFFAGTVAGMAALSQGRRRAAESNPASNTHPVKVRFQNPSIYLKYRSTFHALSTIVREERFLGLYKGITAPLVRPIPSPGPPDPRLNEMRGQVPLIELTRSCDDMTCTGFGGVPEWFGVRVIPLLHQDPAATRRPDTDLDANRPRRRRVWSRGIRTHHPDRTHQGPTATVSPPSSIPPRLADSPQSTVRARVALQIFKQHGIPGLYRGITATALRDIGFGAYFAGYEATLRLFTPAASSSSDPVLKGVSDALALPFIPLLLAGGVAGIAGWVFTFPFDVVKTRMQTTFDGTVPPPPPNTSTSPSPSNLSRDERPYRNTLSTIVNSYRAEGVRVFFRGFAPTIIRAIPVNMVTFTTFESIVHAFS</sequence>
<comment type="similarity">
    <text evidence="2 10">Belongs to the mitochondrial carrier (TC 2.A.29) family.</text>
</comment>
<feature type="region of interest" description="Disordered" evidence="11">
    <location>
        <begin position="142"/>
        <end position="194"/>
    </location>
</feature>
<gene>
    <name evidence="13" type="ORF">EW146_g3997</name>
</gene>
<feature type="repeat" description="Solcar" evidence="9">
    <location>
        <begin position="8"/>
        <end position="104"/>
    </location>
</feature>
<dbReference type="SUPFAM" id="SSF103506">
    <property type="entry name" value="Mitochondrial carrier"/>
    <property type="match status" value="2"/>
</dbReference>
<keyword evidence="6 12" id="KW-1133">Transmembrane helix</keyword>
<dbReference type="GO" id="GO:0031966">
    <property type="term" value="C:mitochondrial membrane"/>
    <property type="evidence" value="ECO:0007669"/>
    <property type="project" value="UniProtKB-SubCell"/>
</dbReference>
<evidence type="ECO:0000256" key="6">
    <source>
        <dbReference type="ARBA" id="ARBA00022989"/>
    </source>
</evidence>
<evidence type="ECO:0000256" key="2">
    <source>
        <dbReference type="ARBA" id="ARBA00006375"/>
    </source>
</evidence>
<dbReference type="Gene3D" id="1.50.40.10">
    <property type="entry name" value="Mitochondrial carrier domain"/>
    <property type="match status" value="2"/>
</dbReference>
<feature type="transmembrane region" description="Helical" evidence="12">
    <location>
        <begin position="264"/>
        <end position="287"/>
    </location>
</feature>
<evidence type="ECO:0000256" key="5">
    <source>
        <dbReference type="ARBA" id="ARBA00022737"/>
    </source>
</evidence>
<evidence type="ECO:0000313" key="13">
    <source>
        <dbReference type="EMBL" id="THH16686.1"/>
    </source>
</evidence>
<evidence type="ECO:0000256" key="1">
    <source>
        <dbReference type="ARBA" id="ARBA00004225"/>
    </source>
</evidence>
<dbReference type="Pfam" id="PF00153">
    <property type="entry name" value="Mito_carr"/>
    <property type="match status" value="3"/>
</dbReference>
<evidence type="ECO:0000256" key="8">
    <source>
        <dbReference type="ARBA" id="ARBA00023136"/>
    </source>
</evidence>
<accession>A0A4S4LVU8</accession>
<dbReference type="PROSITE" id="PS50920">
    <property type="entry name" value="SOLCAR"/>
    <property type="match status" value="2"/>
</dbReference>
<dbReference type="InterPro" id="IPR018108">
    <property type="entry name" value="MCP_transmembrane"/>
</dbReference>
<evidence type="ECO:0000256" key="12">
    <source>
        <dbReference type="SAM" id="Phobius"/>
    </source>
</evidence>
<dbReference type="EMBL" id="SGPL01000146">
    <property type="protein sequence ID" value="THH16686.1"/>
    <property type="molecule type" value="Genomic_DNA"/>
</dbReference>
<dbReference type="AlphaFoldDB" id="A0A4S4LVU8"/>
<dbReference type="InterPro" id="IPR050567">
    <property type="entry name" value="Mitochondrial_Carrier"/>
</dbReference>
<keyword evidence="4 9" id="KW-0812">Transmembrane</keyword>
<feature type="compositionally biased region" description="Basic residues" evidence="11">
    <location>
        <begin position="156"/>
        <end position="168"/>
    </location>
</feature>
<keyword evidence="5" id="KW-0677">Repeat</keyword>
<feature type="compositionally biased region" description="Polar residues" evidence="11">
    <location>
        <begin position="176"/>
        <end position="185"/>
    </location>
</feature>
<feature type="repeat" description="Solcar" evidence="9">
    <location>
        <begin position="266"/>
        <end position="374"/>
    </location>
</feature>
<dbReference type="PANTHER" id="PTHR45624:SF10">
    <property type="entry name" value="SLC (SOLUTE CARRIER) HOMOLOG"/>
    <property type="match status" value="1"/>
</dbReference>
<evidence type="ECO:0000256" key="10">
    <source>
        <dbReference type="RuleBase" id="RU000488"/>
    </source>
</evidence>
<organism evidence="13 14">
    <name type="scientific">Bondarzewia mesenterica</name>
    <dbReference type="NCBI Taxonomy" id="1095465"/>
    <lineage>
        <taxon>Eukaryota</taxon>
        <taxon>Fungi</taxon>
        <taxon>Dikarya</taxon>
        <taxon>Basidiomycota</taxon>
        <taxon>Agaricomycotina</taxon>
        <taxon>Agaricomycetes</taxon>
        <taxon>Russulales</taxon>
        <taxon>Bondarzewiaceae</taxon>
        <taxon>Bondarzewia</taxon>
    </lineage>
</organism>
<feature type="compositionally biased region" description="Basic and acidic residues" evidence="11">
    <location>
        <begin position="143"/>
        <end position="155"/>
    </location>
</feature>
<evidence type="ECO:0008006" key="15">
    <source>
        <dbReference type="Google" id="ProtNLM"/>
    </source>
</evidence>